<evidence type="ECO:0000313" key="1">
    <source>
        <dbReference type="EMBL" id="QNO43470.1"/>
    </source>
</evidence>
<evidence type="ECO:0000313" key="4">
    <source>
        <dbReference type="EMBL" id="QNO44794.1"/>
    </source>
</evidence>
<dbReference type="EMBL" id="MT630934">
    <property type="protein sequence ID" value="QNO44215.1"/>
    <property type="molecule type" value="Genomic_DNA"/>
</dbReference>
<protein>
    <submittedName>
        <fullName evidence="2">Uncharacterized protein</fullName>
    </submittedName>
</protein>
<dbReference type="EMBL" id="MT631017">
    <property type="protein sequence ID" value="QNO44794.1"/>
    <property type="molecule type" value="Genomic_DNA"/>
</dbReference>
<evidence type="ECO:0000313" key="2">
    <source>
        <dbReference type="EMBL" id="QNO44016.1"/>
    </source>
</evidence>
<evidence type="ECO:0000313" key="3">
    <source>
        <dbReference type="EMBL" id="QNO44215.1"/>
    </source>
</evidence>
<dbReference type="EMBL" id="MT630831">
    <property type="protein sequence ID" value="QNO43470.1"/>
    <property type="molecule type" value="Genomic_DNA"/>
</dbReference>
<dbReference type="AlphaFoldDB" id="A0A7G9Y7N2"/>
<gene>
    <name evidence="3" type="ORF">EAPJJHLA_00006</name>
    <name evidence="2" type="ORF">FIDFODCG_00002</name>
    <name evidence="4" type="ORF">HJJCBNBL_00006</name>
    <name evidence="1" type="ORF">KOEAEPIB_00001</name>
</gene>
<sequence length="61" mass="6710">MSFNLSDMVQGELCHDRCLCLLLADHMQDVGAVGLNAESRGAGHVLKCGVLVTYEWCNNDR</sequence>
<dbReference type="EMBL" id="MT630889">
    <property type="protein sequence ID" value="QNO44016.1"/>
    <property type="molecule type" value="Genomic_DNA"/>
</dbReference>
<proteinExistence type="predicted"/>
<organism evidence="2">
    <name type="scientific">Candidatus Methanogaster sp. ANME-2c ERB4</name>
    <dbReference type="NCBI Taxonomy" id="2759911"/>
    <lineage>
        <taxon>Archaea</taxon>
        <taxon>Methanobacteriati</taxon>
        <taxon>Methanobacteriota</taxon>
        <taxon>Stenosarchaea group</taxon>
        <taxon>Methanomicrobia</taxon>
        <taxon>Methanosarcinales</taxon>
        <taxon>ANME-2 cluster</taxon>
        <taxon>Candidatus Methanogasteraceae</taxon>
        <taxon>Candidatus Methanogaster</taxon>
    </lineage>
</organism>
<accession>A0A7G9Y7N2</accession>
<name>A0A7G9Y7N2_9EURY</name>
<reference evidence="2" key="1">
    <citation type="submission" date="2020-06" db="EMBL/GenBank/DDBJ databases">
        <title>Unique genomic features of the anaerobic methanotrophic archaea.</title>
        <authorList>
            <person name="Chadwick G.L."/>
            <person name="Skennerton C.T."/>
            <person name="Laso-Perez R."/>
            <person name="Leu A.O."/>
            <person name="Speth D.R."/>
            <person name="Yu H."/>
            <person name="Morgan-Lang C."/>
            <person name="Hatzenpichler R."/>
            <person name="Goudeau D."/>
            <person name="Malmstrom R."/>
            <person name="Brazelton W.J."/>
            <person name="Woyke T."/>
            <person name="Hallam S.J."/>
            <person name="Tyson G.W."/>
            <person name="Wegener G."/>
            <person name="Boetius A."/>
            <person name="Orphan V."/>
        </authorList>
    </citation>
    <scope>NUCLEOTIDE SEQUENCE</scope>
</reference>